<dbReference type="EMBL" id="PDYG01000123">
    <property type="protein sequence ID" value="PHU36788.1"/>
    <property type="molecule type" value="Genomic_DNA"/>
</dbReference>
<reference evidence="2 3" key="1">
    <citation type="submission" date="2017-10" db="EMBL/GenBank/DDBJ databases">
        <title>Resolving the taxonomy of Roseburia spp., Eubacterium rectale and Agathobacter spp. through phylogenomic analysis.</title>
        <authorList>
            <person name="Sheridan P.O."/>
            <person name="Walker A.W."/>
            <person name="Duncan S.H."/>
            <person name="Scott K.P."/>
            <person name="Toole P.W.O."/>
            <person name="Luis P."/>
            <person name="Flint H.J."/>
        </authorList>
    </citation>
    <scope>NUCLEOTIDE SEQUENCE [LARGE SCALE GENOMIC DNA]</scope>
    <source>
        <strain evidence="2 3">JK623</strain>
    </source>
</reference>
<evidence type="ECO:0000256" key="1">
    <source>
        <dbReference type="SAM" id="Phobius"/>
    </source>
</evidence>
<feature type="transmembrane region" description="Helical" evidence="1">
    <location>
        <begin position="6"/>
        <end position="26"/>
    </location>
</feature>
<reference evidence="2 3" key="2">
    <citation type="submission" date="2017-10" db="EMBL/GenBank/DDBJ databases">
        <authorList>
            <person name="Banno H."/>
            <person name="Chua N.-H."/>
        </authorList>
    </citation>
    <scope>NUCLEOTIDE SEQUENCE [LARGE SCALE GENOMIC DNA]</scope>
    <source>
        <strain evidence="2 3">JK623</strain>
    </source>
</reference>
<gene>
    <name evidence="2" type="ORF">CSX02_11490</name>
</gene>
<dbReference type="RefSeq" id="WP_099386771.1">
    <property type="nucleotide sequence ID" value="NZ_JANSWH010000061.1"/>
</dbReference>
<sequence>MREIISQFGGMMIAVSVLAVMILFVGKNHLTNGIGQLYPSHRQVQQDNVAFSKYERQTGIHIGYLVDHPIVAGVRTEVKDHFEAKDSTGSPVQLQLTMVQNQNGQSFLFQQENDGAVICLEEPGIYDFSFSGTDQNGIIQNCTVTIPVQTPVPGGLT</sequence>
<organism evidence="2 3">
    <name type="scientific">Agathobacter ruminis</name>
    <dbReference type="NCBI Taxonomy" id="1712665"/>
    <lineage>
        <taxon>Bacteria</taxon>
        <taxon>Bacillati</taxon>
        <taxon>Bacillota</taxon>
        <taxon>Clostridia</taxon>
        <taxon>Lachnospirales</taxon>
        <taxon>Lachnospiraceae</taxon>
        <taxon>Agathobacter</taxon>
    </lineage>
</organism>
<dbReference type="AlphaFoldDB" id="A0A2G3E0I6"/>
<keyword evidence="1" id="KW-1133">Transmembrane helix</keyword>
<evidence type="ECO:0000313" key="2">
    <source>
        <dbReference type="EMBL" id="PHU36788.1"/>
    </source>
</evidence>
<keyword evidence="1" id="KW-0812">Transmembrane</keyword>
<keyword evidence="1" id="KW-0472">Membrane</keyword>
<accession>A0A2G3E0I6</accession>
<name>A0A2G3E0I6_9FIRM</name>
<evidence type="ECO:0000313" key="3">
    <source>
        <dbReference type="Proteomes" id="UP000224563"/>
    </source>
</evidence>
<keyword evidence="3" id="KW-1185">Reference proteome</keyword>
<protein>
    <submittedName>
        <fullName evidence="2">Uncharacterized protein</fullName>
    </submittedName>
</protein>
<proteinExistence type="predicted"/>
<comment type="caution">
    <text evidence="2">The sequence shown here is derived from an EMBL/GenBank/DDBJ whole genome shotgun (WGS) entry which is preliminary data.</text>
</comment>
<dbReference type="Proteomes" id="UP000224563">
    <property type="component" value="Unassembled WGS sequence"/>
</dbReference>